<accession>A0AAW7Y6S7</accession>
<evidence type="ECO:0000313" key="1">
    <source>
        <dbReference type="EMBL" id="MDO6542598.1"/>
    </source>
</evidence>
<comment type="caution">
    <text evidence="1">The sequence shown here is derived from an EMBL/GenBank/DDBJ whole genome shotgun (WGS) entry which is preliminary data.</text>
</comment>
<sequence>MTYARMTRTIQRKAHTESRQHLLKVKEKFLRQLCEERGLLPCEEVKYAEKVDFIN</sequence>
<reference evidence="1" key="1">
    <citation type="submission" date="2023-07" db="EMBL/GenBank/DDBJ databases">
        <title>Genome content predicts the carbon catabolic preferences of heterotrophic bacteria.</title>
        <authorList>
            <person name="Gralka M."/>
        </authorList>
    </citation>
    <scope>NUCLEOTIDE SEQUENCE</scope>
    <source>
        <strain evidence="1">G2M05</strain>
    </source>
</reference>
<evidence type="ECO:0000313" key="2">
    <source>
        <dbReference type="Proteomes" id="UP001170624"/>
    </source>
</evidence>
<protein>
    <submittedName>
        <fullName evidence="1">Uncharacterized protein</fullName>
    </submittedName>
</protein>
<dbReference type="AlphaFoldDB" id="A0AAW7Y6S7"/>
<dbReference type="Proteomes" id="UP001170624">
    <property type="component" value="Unassembled WGS sequence"/>
</dbReference>
<organism evidence="1 2">
    <name type="scientific">Photobacterium sanguinicancri</name>
    <dbReference type="NCBI Taxonomy" id="875932"/>
    <lineage>
        <taxon>Bacteria</taxon>
        <taxon>Pseudomonadati</taxon>
        <taxon>Pseudomonadota</taxon>
        <taxon>Gammaproteobacteria</taxon>
        <taxon>Vibrionales</taxon>
        <taxon>Vibrionaceae</taxon>
        <taxon>Photobacterium</taxon>
    </lineage>
</organism>
<dbReference type="RefSeq" id="WP_157072648.1">
    <property type="nucleotide sequence ID" value="NZ_AP024850.1"/>
</dbReference>
<dbReference type="EMBL" id="JAUOPU010000006">
    <property type="protein sequence ID" value="MDO6542598.1"/>
    <property type="molecule type" value="Genomic_DNA"/>
</dbReference>
<name>A0AAW7Y6S7_9GAMM</name>
<proteinExistence type="predicted"/>
<gene>
    <name evidence="1" type="ORF">Q4568_08640</name>
</gene>